<dbReference type="EMBL" id="CAUEEQ010016192">
    <property type="protein sequence ID" value="CAJ0940099.1"/>
    <property type="molecule type" value="Genomic_DNA"/>
</dbReference>
<sequence length="171" mass="19463">MHDISIQFGARAHGDQNPFDGAVVSSLMPMLLVLESVAMPTLMKMKDGQIGRAEEHIVNLFMTWMYLLIQDSKYLPILDVWIRPSDFAPPKQKNITLKVNQASVKSNCALRKHKTLFDNQFTHAVDANGIDKQNMENYSQLSRQLIQDGTSMRAVARKLRWGAECTLMRKN</sequence>
<accession>A0ABN9LH44</accession>
<keyword evidence="2" id="KW-1185">Reference proteome</keyword>
<evidence type="ECO:0000313" key="1">
    <source>
        <dbReference type="EMBL" id="CAJ0940099.1"/>
    </source>
</evidence>
<gene>
    <name evidence="1" type="ORF">RIMI_LOCUS8238526</name>
</gene>
<comment type="caution">
    <text evidence="1">The sequence shown here is derived from an EMBL/GenBank/DDBJ whole genome shotgun (WGS) entry which is preliminary data.</text>
</comment>
<evidence type="ECO:0000313" key="2">
    <source>
        <dbReference type="Proteomes" id="UP001176940"/>
    </source>
</evidence>
<name>A0ABN9LH44_9NEOB</name>
<proteinExistence type="predicted"/>
<organism evidence="1 2">
    <name type="scientific">Ranitomeya imitator</name>
    <name type="common">mimic poison frog</name>
    <dbReference type="NCBI Taxonomy" id="111125"/>
    <lineage>
        <taxon>Eukaryota</taxon>
        <taxon>Metazoa</taxon>
        <taxon>Chordata</taxon>
        <taxon>Craniata</taxon>
        <taxon>Vertebrata</taxon>
        <taxon>Euteleostomi</taxon>
        <taxon>Amphibia</taxon>
        <taxon>Batrachia</taxon>
        <taxon>Anura</taxon>
        <taxon>Neobatrachia</taxon>
        <taxon>Hyloidea</taxon>
        <taxon>Dendrobatidae</taxon>
        <taxon>Dendrobatinae</taxon>
        <taxon>Ranitomeya</taxon>
    </lineage>
</organism>
<protein>
    <submittedName>
        <fullName evidence="1">Uncharacterized protein</fullName>
    </submittedName>
</protein>
<dbReference type="Proteomes" id="UP001176940">
    <property type="component" value="Unassembled WGS sequence"/>
</dbReference>
<reference evidence="1" key="1">
    <citation type="submission" date="2023-07" db="EMBL/GenBank/DDBJ databases">
        <authorList>
            <person name="Stuckert A."/>
        </authorList>
    </citation>
    <scope>NUCLEOTIDE SEQUENCE</scope>
</reference>